<proteinExistence type="predicted"/>
<comment type="caution">
    <text evidence="1">The sequence shown here is derived from an EMBL/GenBank/DDBJ whole genome shotgun (WGS) entry which is preliminary data.</text>
</comment>
<reference evidence="1 2" key="1">
    <citation type="submission" date="2020-08" db="EMBL/GenBank/DDBJ databases">
        <title>Genomic Encyclopedia of Type Strains, Phase IV (KMG-IV): sequencing the most valuable type-strain genomes for metagenomic binning, comparative biology and taxonomic classification.</title>
        <authorList>
            <person name="Goeker M."/>
        </authorList>
    </citation>
    <scope>NUCLEOTIDE SEQUENCE [LARGE SCALE GENOMIC DNA]</scope>
    <source>
        <strain evidence="1 2">DSM 102850</strain>
    </source>
</reference>
<dbReference type="RefSeq" id="WP_183819659.1">
    <property type="nucleotide sequence ID" value="NZ_JACHOB010000007.1"/>
</dbReference>
<gene>
    <name evidence="1" type="ORF">GGQ59_002815</name>
</gene>
<keyword evidence="2" id="KW-1185">Reference proteome</keyword>
<organism evidence="1 2">
    <name type="scientific">Parvularcula dongshanensis</name>
    <dbReference type="NCBI Taxonomy" id="1173995"/>
    <lineage>
        <taxon>Bacteria</taxon>
        <taxon>Pseudomonadati</taxon>
        <taxon>Pseudomonadota</taxon>
        <taxon>Alphaproteobacteria</taxon>
        <taxon>Parvularculales</taxon>
        <taxon>Parvularculaceae</taxon>
        <taxon>Parvularcula</taxon>
    </lineage>
</organism>
<name>A0A840I7G1_9PROT</name>
<dbReference type="AlphaFoldDB" id="A0A840I7G1"/>
<sequence>MSDAPFALPPMTVPQWQSAASSIAAIGALSARLGEAHAASPLAPLLKHRFAYQSALRLASRARTPDHAGAYARLYGVPRGANAPSPADLGAARDAEVLMAEFLATAATDASPAGTPRPAGPGVSALLPEGLEEQSARRGAPPLLAVAESLRRVLGGTPVPQAGLAALTVLSREGYLPTPPPPIGWRVPRPRPEGAWNVTALRRLAGALGEANALLTAVHAFHRDAVAATRDLRSDSAARPLLPALAALPVVTQRIGTATFGLSAQTFQTAIGRLVERGVARELTGRRKWRVWAANDLRLAPVLDAAEGVAMAPTSTTAPLRALGPLPPIDWSRHDEALAAAIAAADALLARARPEDAAPKS</sequence>
<dbReference type="Proteomes" id="UP000563524">
    <property type="component" value="Unassembled WGS sequence"/>
</dbReference>
<dbReference type="EMBL" id="JACHOB010000007">
    <property type="protein sequence ID" value="MBB4660265.1"/>
    <property type="molecule type" value="Genomic_DNA"/>
</dbReference>
<evidence type="ECO:0000313" key="1">
    <source>
        <dbReference type="EMBL" id="MBB4660265.1"/>
    </source>
</evidence>
<accession>A0A840I7G1</accession>
<protein>
    <submittedName>
        <fullName evidence="1">Uncharacterized protein</fullName>
    </submittedName>
</protein>
<evidence type="ECO:0000313" key="2">
    <source>
        <dbReference type="Proteomes" id="UP000563524"/>
    </source>
</evidence>